<proteinExistence type="predicted"/>
<evidence type="ECO:0000256" key="3">
    <source>
        <dbReference type="ARBA" id="ARBA00023163"/>
    </source>
</evidence>
<dbReference type="Proteomes" id="UP001254257">
    <property type="component" value="Unassembled WGS sequence"/>
</dbReference>
<evidence type="ECO:0000259" key="5">
    <source>
        <dbReference type="PROSITE" id="PS50949"/>
    </source>
</evidence>
<comment type="caution">
    <text evidence="6">The sequence shown here is derived from an EMBL/GenBank/DDBJ whole genome shotgun (WGS) entry which is preliminary data.</text>
</comment>
<sequence length="259" mass="28483">MSYSGGDNHGRGEAMSEAVSSRETGAGRRERRPQRMAAVPGGRATAAAMVQDELRREILDMELRPGAPLSEKELTARFGMSRTPVREALIRLKEEGLVEIFPQAGTFVARIPVGAIPEAVFIRQALECATVELLAERASAEDVARLDATIARQHEAFDAGDQESFHRADEAFHEALAQGAGYPGVWKLAQAAKSQIDRCRRMTLPVPGRMEMVIREHLAIVDEVRRHDTQAAIAAMRQHLGTLLPDLVHLQASNPDYFV</sequence>
<dbReference type="CDD" id="cd07377">
    <property type="entry name" value="WHTH_GntR"/>
    <property type="match status" value="1"/>
</dbReference>
<keyword evidence="7" id="KW-1185">Reference proteome</keyword>
<dbReference type="PANTHER" id="PTHR43537:SF45">
    <property type="entry name" value="GNTR FAMILY REGULATORY PROTEIN"/>
    <property type="match status" value="1"/>
</dbReference>
<dbReference type="Pfam" id="PF07729">
    <property type="entry name" value="FCD"/>
    <property type="match status" value="1"/>
</dbReference>
<dbReference type="SUPFAM" id="SSF48008">
    <property type="entry name" value="GntR ligand-binding domain-like"/>
    <property type="match status" value="1"/>
</dbReference>
<dbReference type="Gene3D" id="1.20.120.530">
    <property type="entry name" value="GntR ligand-binding domain-like"/>
    <property type="match status" value="1"/>
</dbReference>
<evidence type="ECO:0000313" key="7">
    <source>
        <dbReference type="Proteomes" id="UP001254257"/>
    </source>
</evidence>
<dbReference type="InterPro" id="IPR011711">
    <property type="entry name" value="GntR_C"/>
</dbReference>
<dbReference type="PRINTS" id="PR00035">
    <property type="entry name" value="HTHGNTR"/>
</dbReference>
<keyword evidence="3" id="KW-0804">Transcription</keyword>
<evidence type="ECO:0000256" key="2">
    <source>
        <dbReference type="ARBA" id="ARBA00023125"/>
    </source>
</evidence>
<dbReference type="InterPro" id="IPR036388">
    <property type="entry name" value="WH-like_DNA-bd_sf"/>
</dbReference>
<accession>A0ABU3SAX6</accession>
<evidence type="ECO:0000256" key="1">
    <source>
        <dbReference type="ARBA" id="ARBA00023015"/>
    </source>
</evidence>
<dbReference type="Gene3D" id="1.10.10.10">
    <property type="entry name" value="Winged helix-like DNA-binding domain superfamily/Winged helix DNA-binding domain"/>
    <property type="match status" value="1"/>
</dbReference>
<keyword evidence="1" id="KW-0805">Transcription regulation</keyword>
<protein>
    <submittedName>
        <fullName evidence="6">GntR family transcriptional regulator</fullName>
    </submittedName>
</protein>
<dbReference type="InterPro" id="IPR008920">
    <property type="entry name" value="TF_FadR/GntR_C"/>
</dbReference>
<evidence type="ECO:0000256" key="4">
    <source>
        <dbReference type="SAM" id="MobiDB-lite"/>
    </source>
</evidence>
<dbReference type="SUPFAM" id="SSF46785">
    <property type="entry name" value="Winged helix' DNA-binding domain"/>
    <property type="match status" value="1"/>
</dbReference>
<dbReference type="SMART" id="SM00895">
    <property type="entry name" value="FCD"/>
    <property type="match status" value="1"/>
</dbReference>
<name>A0ABU3SAX6_9HYPH</name>
<reference evidence="6 7" key="1">
    <citation type="submission" date="2023-09" db="EMBL/GenBank/DDBJ databases">
        <title>Whole genome shotgun sequencing (WGS) of Bosea sp. ZW T0_25, isolated from stored onions (Allium cepa).</title>
        <authorList>
            <person name="Stoll D.A."/>
            <person name="Huch M."/>
        </authorList>
    </citation>
    <scope>NUCLEOTIDE SEQUENCE [LARGE SCALE GENOMIC DNA]</scope>
    <source>
        <strain evidence="6 7">ZW T0_25</strain>
    </source>
</reference>
<dbReference type="PROSITE" id="PS50949">
    <property type="entry name" value="HTH_GNTR"/>
    <property type="match status" value="1"/>
</dbReference>
<dbReference type="RefSeq" id="WP_316019365.1">
    <property type="nucleotide sequence ID" value="NZ_JAWDID010000025.1"/>
</dbReference>
<dbReference type="PANTHER" id="PTHR43537">
    <property type="entry name" value="TRANSCRIPTIONAL REGULATOR, GNTR FAMILY"/>
    <property type="match status" value="1"/>
</dbReference>
<evidence type="ECO:0000313" key="6">
    <source>
        <dbReference type="EMBL" id="MDU0341547.1"/>
    </source>
</evidence>
<keyword evidence="2" id="KW-0238">DNA-binding</keyword>
<organism evidence="6 7">
    <name type="scientific">Bosea rubneri</name>
    <dbReference type="NCBI Taxonomy" id="3075434"/>
    <lineage>
        <taxon>Bacteria</taxon>
        <taxon>Pseudomonadati</taxon>
        <taxon>Pseudomonadota</taxon>
        <taxon>Alphaproteobacteria</taxon>
        <taxon>Hyphomicrobiales</taxon>
        <taxon>Boseaceae</taxon>
        <taxon>Bosea</taxon>
    </lineage>
</organism>
<gene>
    <name evidence="6" type="ORF">RKE40_16740</name>
</gene>
<dbReference type="EMBL" id="JAWDID010000025">
    <property type="protein sequence ID" value="MDU0341547.1"/>
    <property type="molecule type" value="Genomic_DNA"/>
</dbReference>
<feature type="region of interest" description="Disordered" evidence="4">
    <location>
        <begin position="1"/>
        <end position="42"/>
    </location>
</feature>
<dbReference type="SMART" id="SM00345">
    <property type="entry name" value="HTH_GNTR"/>
    <property type="match status" value="1"/>
</dbReference>
<dbReference type="InterPro" id="IPR000524">
    <property type="entry name" value="Tscrpt_reg_HTH_GntR"/>
</dbReference>
<dbReference type="Pfam" id="PF00392">
    <property type="entry name" value="GntR"/>
    <property type="match status" value="1"/>
</dbReference>
<feature type="domain" description="HTH gntR-type" evidence="5">
    <location>
        <begin position="44"/>
        <end position="111"/>
    </location>
</feature>
<dbReference type="InterPro" id="IPR036390">
    <property type="entry name" value="WH_DNA-bd_sf"/>
</dbReference>